<dbReference type="EMBL" id="CM003528">
    <property type="protein sequence ID" value="RCV06505.1"/>
    <property type="molecule type" value="Genomic_DNA"/>
</dbReference>
<dbReference type="InterPro" id="IPR002737">
    <property type="entry name" value="MEMO1_fam"/>
</dbReference>
<proteinExistence type="inferred from homology"/>
<organism evidence="2">
    <name type="scientific">Setaria italica</name>
    <name type="common">Foxtail millet</name>
    <name type="synonym">Panicum italicum</name>
    <dbReference type="NCBI Taxonomy" id="4555"/>
    <lineage>
        <taxon>Eukaryota</taxon>
        <taxon>Viridiplantae</taxon>
        <taxon>Streptophyta</taxon>
        <taxon>Embryophyta</taxon>
        <taxon>Tracheophyta</taxon>
        <taxon>Spermatophyta</taxon>
        <taxon>Magnoliopsida</taxon>
        <taxon>Liliopsida</taxon>
        <taxon>Poales</taxon>
        <taxon>Poaceae</taxon>
        <taxon>PACMAD clade</taxon>
        <taxon>Panicoideae</taxon>
        <taxon>Panicodae</taxon>
        <taxon>Paniceae</taxon>
        <taxon>Cenchrinae</taxon>
        <taxon>Setaria</taxon>
    </lineage>
</organism>
<evidence type="ECO:0000313" key="2">
    <source>
        <dbReference type="EMBL" id="RCV06505.1"/>
    </source>
</evidence>
<reference evidence="2" key="2">
    <citation type="submission" date="2015-07" db="EMBL/GenBank/DDBJ databases">
        <authorList>
            <person name="Noorani M."/>
        </authorList>
    </citation>
    <scope>NUCLEOTIDE SEQUENCE</scope>
    <source>
        <strain evidence="2">Yugu1</strain>
    </source>
</reference>
<reference evidence="2" key="1">
    <citation type="journal article" date="2012" name="Nat. Biotechnol.">
        <title>Reference genome sequence of the model plant Setaria.</title>
        <authorList>
            <person name="Bennetzen J.L."/>
            <person name="Schmutz J."/>
            <person name="Wang H."/>
            <person name="Percifield R."/>
            <person name="Hawkins J."/>
            <person name="Pontaroli A.C."/>
            <person name="Estep M."/>
            <person name="Feng L."/>
            <person name="Vaughn J.N."/>
            <person name="Grimwood J."/>
            <person name="Jenkins J."/>
            <person name="Barry K."/>
            <person name="Lindquist E."/>
            <person name="Hellsten U."/>
            <person name="Deshpande S."/>
            <person name="Wang X."/>
            <person name="Wu X."/>
            <person name="Mitros T."/>
            <person name="Triplett J."/>
            <person name="Yang X."/>
            <person name="Ye C.Y."/>
            <person name="Mauro-Herrera M."/>
            <person name="Wang L."/>
            <person name="Li P."/>
            <person name="Sharma M."/>
            <person name="Sharma R."/>
            <person name="Ronald P.C."/>
            <person name="Panaud O."/>
            <person name="Kellogg E.A."/>
            <person name="Brutnell T.P."/>
            <person name="Doust A.N."/>
            <person name="Tuskan G.A."/>
            <person name="Rokhsar D."/>
            <person name="Devos K.M."/>
        </authorList>
    </citation>
    <scope>NUCLEOTIDE SEQUENCE [LARGE SCALE GENOMIC DNA]</scope>
    <source>
        <strain evidence="2">Yugu1</strain>
    </source>
</reference>
<dbReference type="PANTHER" id="PTHR11060">
    <property type="entry name" value="PROTEIN MEMO1"/>
    <property type="match status" value="1"/>
</dbReference>
<protein>
    <recommendedName>
        <fullName evidence="3">MEMO1 family protein</fullName>
    </recommendedName>
</protein>
<sequence>MEVVRRAAYAGSWYTSDARKLEEELDGWLREAGITKNPDVRAIIAPHAGYMHAGSYAAYAFGNINPSSFSRVFLLSPSHRHYTAKCALTKATVYSTPIGDLRVDQEVTEELNNTGKFELMDLSVDEAEHGFEMLLPYLSKVFQGHTVKVVPVLIGSLDFENEAMYGQLLGKYLDDPKNFFVVSTDFCHWGSKYKYTYYDENHGAIHKSIEALDRMGMEIIEVGSPNAFSQYMQEYKNTICGRHPISVFLHMLKHCSMKVKVKFTRYDQSSQCNGMEDNSVSYCCAVAKVDPSGEDEKRE</sequence>
<comment type="similarity">
    <text evidence="1">Belongs to the MEMO1 family.</text>
</comment>
<dbReference type="Pfam" id="PF01875">
    <property type="entry name" value="Memo"/>
    <property type="match status" value="1"/>
</dbReference>
<dbReference type="AlphaFoldDB" id="A0A368PL79"/>
<dbReference type="NCBIfam" id="TIGR04336">
    <property type="entry name" value="AmmeMemoSam_B"/>
    <property type="match status" value="1"/>
</dbReference>
<dbReference type="OrthoDB" id="417112at2759"/>
<evidence type="ECO:0008006" key="3">
    <source>
        <dbReference type="Google" id="ProtNLM"/>
    </source>
</evidence>
<accession>A0A368PL79</accession>
<dbReference type="Gene3D" id="3.40.830.10">
    <property type="entry name" value="LigB-like"/>
    <property type="match status" value="1"/>
</dbReference>
<name>A0A368PL79_SETIT</name>
<dbReference type="CDD" id="cd07361">
    <property type="entry name" value="MEMO_like"/>
    <property type="match status" value="1"/>
</dbReference>
<dbReference type="KEGG" id="sita:101774225"/>
<gene>
    <name evidence="2" type="ORF">SETIT_1G168100v2</name>
</gene>
<evidence type="ECO:0000256" key="1">
    <source>
        <dbReference type="ARBA" id="ARBA00006315"/>
    </source>
</evidence>
<dbReference type="PANTHER" id="PTHR11060:SF0">
    <property type="entry name" value="PROTEIN MEMO1"/>
    <property type="match status" value="1"/>
</dbReference>
<dbReference type="HAMAP" id="MF_00055">
    <property type="entry name" value="MEMO1"/>
    <property type="match status" value="1"/>
</dbReference>